<organism evidence="2 3">
    <name type="scientific">Cudoniella acicularis</name>
    <dbReference type="NCBI Taxonomy" id="354080"/>
    <lineage>
        <taxon>Eukaryota</taxon>
        <taxon>Fungi</taxon>
        <taxon>Dikarya</taxon>
        <taxon>Ascomycota</taxon>
        <taxon>Pezizomycotina</taxon>
        <taxon>Leotiomycetes</taxon>
        <taxon>Helotiales</taxon>
        <taxon>Tricladiaceae</taxon>
        <taxon>Cudoniella</taxon>
    </lineage>
</organism>
<evidence type="ECO:0000256" key="1">
    <source>
        <dbReference type="SAM" id="MobiDB-lite"/>
    </source>
</evidence>
<sequence>MDDGTNKNGGEGEWQDLAEYQRQQSIEGGDMPQDDMGIVQEGDSDLEVERGGIREEDGEGMEIEEDEEEPKAKKVKRSHGDDVKTEQKPIDKEARKREKKAREKELKRQKAQEKLKVAGARKETTA</sequence>
<accession>A0A8H4QFA1</accession>
<dbReference type="Proteomes" id="UP000566819">
    <property type="component" value="Unassembled WGS sequence"/>
</dbReference>
<proteinExistence type="predicted"/>
<comment type="caution">
    <text evidence="2">The sequence shown here is derived from an EMBL/GenBank/DDBJ whole genome shotgun (WGS) entry which is preliminary data.</text>
</comment>
<protein>
    <submittedName>
        <fullName evidence="2">Uncharacterized protein</fullName>
    </submittedName>
</protein>
<evidence type="ECO:0000313" key="2">
    <source>
        <dbReference type="EMBL" id="KAF4609798.1"/>
    </source>
</evidence>
<dbReference type="AlphaFoldDB" id="A0A8H4QFA1"/>
<feature type="compositionally biased region" description="Acidic residues" evidence="1">
    <location>
        <begin position="56"/>
        <end position="69"/>
    </location>
</feature>
<dbReference type="EMBL" id="JAAMPI010002733">
    <property type="protein sequence ID" value="KAF4609798.1"/>
    <property type="molecule type" value="Genomic_DNA"/>
</dbReference>
<dbReference type="OrthoDB" id="5426872at2759"/>
<gene>
    <name evidence="2" type="ORF">G7Y89_g15825</name>
</gene>
<feature type="compositionally biased region" description="Basic and acidic residues" evidence="1">
    <location>
        <begin position="78"/>
        <end position="126"/>
    </location>
</feature>
<reference evidence="2 3" key="1">
    <citation type="submission" date="2020-03" db="EMBL/GenBank/DDBJ databases">
        <title>Draft Genome Sequence of Cudoniella acicularis.</title>
        <authorList>
            <person name="Buettner E."/>
            <person name="Kellner H."/>
        </authorList>
    </citation>
    <scope>NUCLEOTIDE SEQUENCE [LARGE SCALE GENOMIC DNA]</scope>
    <source>
        <strain evidence="2 3">DSM 108380</strain>
    </source>
</reference>
<feature type="region of interest" description="Disordered" evidence="1">
    <location>
        <begin position="1"/>
        <end position="126"/>
    </location>
</feature>
<name>A0A8H4QFA1_9HELO</name>
<evidence type="ECO:0000313" key="3">
    <source>
        <dbReference type="Proteomes" id="UP000566819"/>
    </source>
</evidence>
<keyword evidence="3" id="KW-1185">Reference proteome</keyword>